<proteinExistence type="inferred from homology"/>
<evidence type="ECO:0000256" key="2">
    <source>
        <dbReference type="ARBA" id="ARBA00023002"/>
    </source>
</evidence>
<dbReference type="SUPFAM" id="SSF51735">
    <property type="entry name" value="NAD(P)-binding Rossmann-fold domains"/>
    <property type="match status" value="1"/>
</dbReference>
<dbReference type="SMART" id="SM00822">
    <property type="entry name" value="PKS_KR"/>
    <property type="match status" value="1"/>
</dbReference>
<dbReference type="OrthoDB" id="9803333at2"/>
<comment type="caution">
    <text evidence="4">The sequence shown here is derived from an EMBL/GenBank/DDBJ whole genome shotgun (WGS) entry which is preliminary data.</text>
</comment>
<dbReference type="InterPro" id="IPR051122">
    <property type="entry name" value="SDR_DHRS6-like"/>
</dbReference>
<evidence type="ECO:0000313" key="5">
    <source>
        <dbReference type="Proteomes" id="UP000033514"/>
    </source>
</evidence>
<feature type="domain" description="Ketoreductase" evidence="3">
    <location>
        <begin position="3"/>
        <end position="174"/>
    </location>
</feature>
<evidence type="ECO:0000313" key="4">
    <source>
        <dbReference type="EMBL" id="KKB80153.1"/>
    </source>
</evidence>
<gene>
    <name evidence="4" type="ORF">VW35_06900</name>
</gene>
<evidence type="ECO:0000259" key="3">
    <source>
        <dbReference type="SMART" id="SM00822"/>
    </source>
</evidence>
<dbReference type="InterPro" id="IPR002347">
    <property type="entry name" value="SDR_fam"/>
</dbReference>
<dbReference type="Gene3D" id="3.40.50.720">
    <property type="entry name" value="NAD(P)-binding Rossmann-like Domain"/>
    <property type="match status" value="1"/>
</dbReference>
<reference evidence="4 5" key="1">
    <citation type="submission" date="2015-03" db="EMBL/GenBank/DDBJ databases">
        <authorList>
            <person name="Hassan Y.I."/>
            <person name="Lepp D."/>
            <person name="Zhou T."/>
        </authorList>
    </citation>
    <scope>NUCLEOTIDE SEQUENCE [LARGE SCALE GENOMIC DNA]</scope>
    <source>
        <strain evidence="4 5">GH2-10</strain>
    </source>
</reference>
<comment type="similarity">
    <text evidence="1">Belongs to the short-chain dehydrogenases/reductases (SDR) family.</text>
</comment>
<protein>
    <submittedName>
        <fullName evidence="4">Short-chain dehydrogenase</fullName>
    </submittedName>
</protein>
<evidence type="ECO:0000256" key="1">
    <source>
        <dbReference type="ARBA" id="ARBA00006484"/>
    </source>
</evidence>
<dbReference type="PATRIC" id="fig|361041.3.peg.705"/>
<name>A0A0F5LCT0_9HYPH</name>
<dbReference type="RefSeq" id="WP_046142216.1">
    <property type="nucleotide sequence ID" value="NZ_LAJG01000014.1"/>
</dbReference>
<dbReference type="AlphaFoldDB" id="A0A0F5LCT0"/>
<dbReference type="PRINTS" id="PR00081">
    <property type="entry name" value="GDHRDH"/>
</dbReference>
<dbReference type="InterPro" id="IPR036291">
    <property type="entry name" value="NAD(P)-bd_dom_sf"/>
</dbReference>
<dbReference type="InterPro" id="IPR057326">
    <property type="entry name" value="KR_dom"/>
</dbReference>
<sequence>MSETIIIVGGTGGIGSALARKVAARGQSPHLIGRKTDQLASLASELDGTWSEADVTDVQALTSAVQEASGPVAGLAYCVGTINLKPLARLNADEFARDFSINAQGAAIAIQAALPALKVYDGICSIVLFSSVAVAQGFSGHASISMAKGAVEGLTVALAAELAPKIRVNAIAPSLTATPLAEALTSNEAMAKSIAQLHALGRLGTAEDSAAAADFLLSDQSGWITGQILRVDGGRSSLRTNG</sequence>
<dbReference type="PANTHER" id="PTHR43477">
    <property type="entry name" value="DIHYDROANTICAPSIN 7-DEHYDROGENASE"/>
    <property type="match status" value="1"/>
</dbReference>
<keyword evidence="5" id="KW-1185">Reference proteome</keyword>
<dbReference type="Proteomes" id="UP000033514">
    <property type="component" value="Unassembled WGS sequence"/>
</dbReference>
<accession>A0A0F5LCT0</accession>
<dbReference type="Pfam" id="PF13561">
    <property type="entry name" value="adh_short_C2"/>
    <property type="match status" value="1"/>
</dbReference>
<keyword evidence="2" id="KW-0560">Oxidoreductase</keyword>
<dbReference type="STRING" id="361041.VW35_06900"/>
<organism evidence="4 5">
    <name type="scientific">Devosia soli</name>
    <dbReference type="NCBI Taxonomy" id="361041"/>
    <lineage>
        <taxon>Bacteria</taxon>
        <taxon>Pseudomonadati</taxon>
        <taxon>Pseudomonadota</taxon>
        <taxon>Alphaproteobacteria</taxon>
        <taxon>Hyphomicrobiales</taxon>
        <taxon>Devosiaceae</taxon>
        <taxon>Devosia</taxon>
    </lineage>
</organism>
<dbReference type="GO" id="GO:0016491">
    <property type="term" value="F:oxidoreductase activity"/>
    <property type="evidence" value="ECO:0007669"/>
    <property type="project" value="UniProtKB-KW"/>
</dbReference>
<dbReference type="EMBL" id="LAJG01000014">
    <property type="protein sequence ID" value="KKB80153.1"/>
    <property type="molecule type" value="Genomic_DNA"/>
</dbReference>
<dbReference type="PANTHER" id="PTHR43477:SF1">
    <property type="entry name" value="DIHYDROANTICAPSIN 7-DEHYDROGENASE"/>
    <property type="match status" value="1"/>
</dbReference>
<dbReference type="CDD" id="cd05233">
    <property type="entry name" value="SDR_c"/>
    <property type="match status" value="1"/>
</dbReference>